<dbReference type="EMBL" id="JABFAF010000007">
    <property type="protein sequence ID" value="MBA0861025.1"/>
    <property type="molecule type" value="Genomic_DNA"/>
</dbReference>
<dbReference type="AlphaFoldDB" id="A0A7J9LQG8"/>
<dbReference type="OrthoDB" id="25838at2759"/>
<dbReference type="InterPro" id="IPR032675">
    <property type="entry name" value="LRR_dom_sf"/>
</dbReference>
<name>A0A7J9LQG8_GOSSC</name>
<dbReference type="Gene3D" id="3.80.10.10">
    <property type="entry name" value="Ribonuclease Inhibitor"/>
    <property type="match status" value="2"/>
</dbReference>
<reference evidence="2 3" key="1">
    <citation type="journal article" date="2019" name="Genome Biol. Evol.">
        <title>Insights into the evolution of the New World diploid cottons (Gossypium, subgenus Houzingenia) based on genome sequencing.</title>
        <authorList>
            <person name="Grover C.E."/>
            <person name="Arick M.A. 2nd"/>
            <person name="Thrash A."/>
            <person name="Conover J.L."/>
            <person name="Sanders W.S."/>
            <person name="Peterson D.G."/>
            <person name="Frelichowski J.E."/>
            <person name="Scheffler J.A."/>
            <person name="Scheffler B.E."/>
            <person name="Wendel J.F."/>
        </authorList>
    </citation>
    <scope>NUCLEOTIDE SEQUENCE [LARGE SCALE GENOMIC DNA]</scope>
    <source>
        <strain evidence="2">1</strain>
        <tissue evidence="2">Leaf</tissue>
    </source>
</reference>
<dbReference type="Proteomes" id="UP000593576">
    <property type="component" value="Unassembled WGS sequence"/>
</dbReference>
<dbReference type="PANTHER" id="PTHR36766">
    <property type="entry name" value="PLANT BROAD-SPECTRUM MILDEW RESISTANCE PROTEIN RPW8"/>
    <property type="match status" value="1"/>
</dbReference>
<accession>A0A7J9LQG8</accession>
<dbReference type="PANTHER" id="PTHR36766:SF40">
    <property type="entry name" value="DISEASE RESISTANCE PROTEIN RGA3"/>
    <property type="match status" value="1"/>
</dbReference>
<comment type="caution">
    <text evidence="2">The sequence shown here is derived from an EMBL/GenBank/DDBJ whole genome shotgun (WGS) entry which is preliminary data.</text>
</comment>
<proteinExistence type="predicted"/>
<keyword evidence="1" id="KW-0611">Plant defense</keyword>
<dbReference type="SUPFAM" id="SSF52058">
    <property type="entry name" value="L domain-like"/>
    <property type="match status" value="1"/>
</dbReference>
<evidence type="ECO:0000256" key="1">
    <source>
        <dbReference type="ARBA" id="ARBA00022821"/>
    </source>
</evidence>
<gene>
    <name evidence="2" type="ORF">Goshw_023551</name>
</gene>
<evidence type="ECO:0000313" key="3">
    <source>
        <dbReference type="Proteomes" id="UP000593576"/>
    </source>
</evidence>
<evidence type="ECO:0000313" key="2">
    <source>
        <dbReference type="EMBL" id="MBA0861025.1"/>
    </source>
</evidence>
<keyword evidence="3" id="KW-1185">Reference proteome</keyword>
<protein>
    <submittedName>
        <fullName evidence="2">Uncharacterized protein</fullName>
    </submittedName>
</protein>
<dbReference type="GO" id="GO:0006952">
    <property type="term" value="P:defense response"/>
    <property type="evidence" value="ECO:0007669"/>
    <property type="project" value="UniProtKB-KW"/>
</dbReference>
<organism evidence="2 3">
    <name type="scientific">Gossypium schwendimanii</name>
    <name type="common">Cotton</name>
    <dbReference type="NCBI Taxonomy" id="34291"/>
    <lineage>
        <taxon>Eukaryota</taxon>
        <taxon>Viridiplantae</taxon>
        <taxon>Streptophyta</taxon>
        <taxon>Embryophyta</taxon>
        <taxon>Tracheophyta</taxon>
        <taxon>Spermatophyta</taxon>
        <taxon>Magnoliopsida</taxon>
        <taxon>eudicotyledons</taxon>
        <taxon>Gunneridae</taxon>
        <taxon>Pentapetalae</taxon>
        <taxon>rosids</taxon>
        <taxon>malvids</taxon>
        <taxon>Malvales</taxon>
        <taxon>Malvaceae</taxon>
        <taxon>Malvoideae</taxon>
        <taxon>Gossypium</taxon>
    </lineage>
</organism>
<sequence>MRFANSENFNISHWKELESLSQNGLSLVGHRFITIADCPQLVSLATEKETLQLDKIPGVESLEIVDCERLNRLPEVLHAFTFLTRIKLLRCQGLVCFAESDFPPALKELSIWSCKNLQYLVRGKENNHKSMSSNTCLLEHLEILFCPSLIWLSSRGDICNRLQHLHIDGCSKLSSLFLNAKLPVMLKYLNLWCCPVLECIAQHFYECNNLEKNVLPTTNLRVLLIAFCKNFRALPKCINNFTSLLELKVSNCSAGISFPEEGFPTNLASLQISKAPRIYTSLVEWGLNRLTSLQELEISGEGCSSVKSFPEEGIGMTLPPSLTSICIRDFENLEFMCSKGFQHLTSLQKLLIYNCPKLTSLPEKDTLLSLEHLCISGCPLLDERCSRGKGREWSKIAHIPYVRLITNVMPRELD</sequence>